<organism evidence="6 8">
    <name type="scientific">Alkalihalobacillus alcalophilus ATCC 27647 = CGMCC 1.3604</name>
    <dbReference type="NCBI Taxonomy" id="1218173"/>
    <lineage>
        <taxon>Bacteria</taxon>
        <taxon>Bacillati</taxon>
        <taxon>Bacillota</taxon>
        <taxon>Bacilli</taxon>
        <taxon>Bacillales</taxon>
        <taxon>Bacillaceae</taxon>
        <taxon>Alkalihalobacillus</taxon>
    </lineage>
</organism>
<dbReference type="RefSeq" id="WP_003322125.1">
    <property type="nucleotide sequence ID" value="NZ_ALPT02000032.1"/>
</dbReference>
<dbReference type="InterPro" id="IPR036640">
    <property type="entry name" value="ABC1_TM_sf"/>
</dbReference>
<dbReference type="Pfam" id="PF07098">
    <property type="entry name" value="DUF1360"/>
    <property type="match status" value="1"/>
</dbReference>
<feature type="transmembrane region" description="Helical" evidence="5">
    <location>
        <begin position="67"/>
        <end position="87"/>
    </location>
</feature>
<dbReference type="GO" id="GO:0005886">
    <property type="term" value="C:plasma membrane"/>
    <property type="evidence" value="ECO:0007669"/>
    <property type="project" value="UniProtKB-SubCell"/>
</dbReference>
<evidence type="ECO:0000256" key="2">
    <source>
        <dbReference type="ARBA" id="ARBA00022692"/>
    </source>
</evidence>
<dbReference type="InterPro" id="IPR010773">
    <property type="entry name" value="Mycophage_PG1_Gp7"/>
</dbReference>
<dbReference type="EMBL" id="ALPT02000032">
    <property type="protein sequence ID" value="KGA97311.1"/>
    <property type="molecule type" value="Genomic_DNA"/>
</dbReference>
<evidence type="ECO:0000256" key="3">
    <source>
        <dbReference type="ARBA" id="ARBA00022989"/>
    </source>
</evidence>
<evidence type="ECO:0000313" key="9">
    <source>
        <dbReference type="Proteomes" id="UP000297014"/>
    </source>
</evidence>
<name>A0A094WKE9_ALKAL</name>
<evidence type="ECO:0000256" key="5">
    <source>
        <dbReference type="SAM" id="Phobius"/>
    </source>
</evidence>
<reference evidence="7 9" key="2">
    <citation type="submission" date="2014-01" db="EMBL/GenBank/DDBJ databases">
        <title>Draft genome sequencing of Bacillus alcalophilus CGMCC 1.3604.</title>
        <authorList>
            <person name="Yang J."/>
            <person name="Diao L."/>
            <person name="Yang S."/>
        </authorList>
    </citation>
    <scope>NUCLEOTIDE SEQUENCE [LARGE SCALE GENOMIC DNA]</scope>
    <source>
        <strain evidence="7 9">CGMCC 1.3604</strain>
    </source>
</reference>
<accession>A0A094WKE9</accession>
<evidence type="ECO:0000313" key="7">
    <source>
        <dbReference type="EMBL" id="THG92150.1"/>
    </source>
</evidence>
<evidence type="ECO:0000256" key="4">
    <source>
        <dbReference type="ARBA" id="ARBA00023136"/>
    </source>
</evidence>
<keyword evidence="2 5" id="KW-0812">Transmembrane</keyword>
<dbReference type="Proteomes" id="UP000297014">
    <property type="component" value="Unassembled WGS sequence"/>
</dbReference>
<dbReference type="STRING" id="1218173.BALCAV_0210905"/>
<keyword evidence="4 5" id="KW-0472">Membrane</keyword>
<sequence length="114" mass="13286">MELSWMEFVIIALATFRFTHLIVFDKITNFLRKPFQMIREEEMSSGEVFEFVSPRGKGIRRFIGELLSCYWCSGLWVAILFALLFWWVPTIMWPIFIVLAIAGVASFLEALLKG</sequence>
<reference evidence="6 8" key="1">
    <citation type="journal article" date="2014" name="Genome Announc.">
        <title>Draft Genome Sequence of Bacillus alcalophilus AV1934, a Classic Alkaliphile Isolated from Human Feces in 1934.</title>
        <authorList>
            <person name="Attie O."/>
            <person name="Jayaprakash A."/>
            <person name="Shah H."/>
            <person name="Paulsen I.T."/>
            <person name="Morino M."/>
            <person name="Takahashi Y."/>
            <person name="Narumi I."/>
            <person name="Sachidanandam R."/>
            <person name="Satoh K."/>
            <person name="Ito M."/>
            <person name="Krulwich T.A."/>
        </authorList>
    </citation>
    <scope>NUCLEOTIDE SEQUENCE [LARGE SCALE GENOMIC DNA]</scope>
    <source>
        <strain evidence="6 8">AV1934</strain>
    </source>
</reference>
<gene>
    <name evidence="7" type="ORF">AJ85_16670</name>
    <name evidence="6" type="ORF">BALCAV_0210905</name>
</gene>
<evidence type="ECO:0000313" key="8">
    <source>
        <dbReference type="Proteomes" id="UP000002754"/>
    </source>
</evidence>
<dbReference type="SUPFAM" id="SSF90123">
    <property type="entry name" value="ABC transporter transmembrane region"/>
    <property type="match status" value="1"/>
</dbReference>
<keyword evidence="8" id="KW-1185">Reference proteome</keyword>
<dbReference type="Proteomes" id="UP000002754">
    <property type="component" value="Unassembled WGS sequence"/>
</dbReference>
<evidence type="ECO:0000256" key="1">
    <source>
        <dbReference type="ARBA" id="ARBA00004651"/>
    </source>
</evidence>
<comment type="subcellular location">
    <subcellularLocation>
        <location evidence="1">Cell membrane</location>
        <topology evidence="1">Multi-pass membrane protein</topology>
    </subcellularLocation>
</comment>
<dbReference type="eggNOG" id="ENOG5032RXN">
    <property type="taxonomic scope" value="Bacteria"/>
</dbReference>
<feature type="transmembrane region" description="Helical" evidence="5">
    <location>
        <begin position="93"/>
        <end position="112"/>
    </location>
</feature>
<keyword evidence="3 5" id="KW-1133">Transmembrane helix</keyword>
<dbReference type="GO" id="GO:0005524">
    <property type="term" value="F:ATP binding"/>
    <property type="evidence" value="ECO:0007669"/>
    <property type="project" value="InterPro"/>
</dbReference>
<proteinExistence type="predicted"/>
<dbReference type="EMBL" id="JALP01000018">
    <property type="protein sequence ID" value="THG92150.1"/>
    <property type="molecule type" value="Genomic_DNA"/>
</dbReference>
<comment type="caution">
    <text evidence="6">The sequence shown here is derived from an EMBL/GenBank/DDBJ whole genome shotgun (WGS) entry which is preliminary data.</text>
</comment>
<protein>
    <submittedName>
        <fullName evidence="6 7">Sporulation protein</fullName>
    </submittedName>
</protein>
<evidence type="ECO:0000313" key="6">
    <source>
        <dbReference type="EMBL" id="KGA97311.1"/>
    </source>
</evidence>
<feature type="transmembrane region" description="Helical" evidence="5">
    <location>
        <begin position="6"/>
        <end position="24"/>
    </location>
</feature>
<dbReference type="AlphaFoldDB" id="A0A094WKE9"/>
<dbReference type="OrthoDB" id="4722315at2"/>